<gene>
    <name evidence="1" type="ORF">GCM10009801_61840</name>
</gene>
<sequence>MRSFVPPTFCFELWDEEGRHVATVSRVVVSDPNDRELTDFDALTSLDEPRYLGRIDPYDAGPDARGQGARFTVTARVT</sequence>
<organism evidence="1 2">
    <name type="scientific">Streptomyces albiaxialis</name>
    <dbReference type="NCBI Taxonomy" id="329523"/>
    <lineage>
        <taxon>Bacteria</taxon>
        <taxon>Bacillati</taxon>
        <taxon>Actinomycetota</taxon>
        <taxon>Actinomycetes</taxon>
        <taxon>Kitasatosporales</taxon>
        <taxon>Streptomycetaceae</taxon>
        <taxon>Streptomyces</taxon>
    </lineage>
</organism>
<protein>
    <submittedName>
        <fullName evidence="1">Uncharacterized protein</fullName>
    </submittedName>
</protein>
<evidence type="ECO:0000313" key="1">
    <source>
        <dbReference type="EMBL" id="GAA2094095.1"/>
    </source>
</evidence>
<dbReference type="EMBL" id="BAAAPE010000015">
    <property type="protein sequence ID" value="GAA2094095.1"/>
    <property type="molecule type" value="Genomic_DNA"/>
</dbReference>
<name>A0ABN2WK36_9ACTN</name>
<reference evidence="1 2" key="1">
    <citation type="journal article" date="2019" name="Int. J. Syst. Evol. Microbiol.">
        <title>The Global Catalogue of Microorganisms (GCM) 10K type strain sequencing project: providing services to taxonomists for standard genome sequencing and annotation.</title>
        <authorList>
            <consortium name="The Broad Institute Genomics Platform"/>
            <consortium name="The Broad Institute Genome Sequencing Center for Infectious Disease"/>
            <person name="Wu L."/>
            <person name="Ma J."/>
        </authorList>
    </citation>
    <scope>NUCLEOTIDE SEQUENCE [LARGE SCALE GENOMIC DNA]</scope>
    <source>
        <strain evidence="1 2">JCM 15478</strain>
    </source>
</reference>
<proteinExistence type="predicted"/>
<dbReference type="Proteomes" id="UP001500016">
    <property type="component" value="Unassembled WGS sequence"/>
</dbReference>
<comment type="caution">
    <text evidence="1">The sequence shown here is derived from an EMBL/GenBank/DDBJ whole genome shotgun (WGS) entry which is preliminary data.</text>
</comment>
<evidence type="ECO:0000313" key="2">
    <source>
        <dbReference type="Proteomes" id="UP001500016"/>
    </source>
</evidence>
<keyword evidence="2" id="KW-1185">Reference proteome</keyword>
<accession>A0ABN2WK36</accession>